<dbReference type="EMBL" id="PGXC01000028">
    <property type="protein sequence ID" value="PKK88999.1"/>
    <property type="molecule type" value="Genomic_DNA"/>
</dbReference>
<comment type="caution">
    <text evidence="2">The sequence shown here is derived from an EMBL/GenBank/DDBJ whole genome shotgun (WGS) entry which is preliminary data.</text>
</comment>
<accession>A0A2N1PL00</accession>
<dbReference type="AlphaFoldDB" id="A0A2N1PL00"/>
<dbReference type="Proteomes" id="UP000233256">
    <property type="component" value="Unassembled WGS sequence"/>
</dbReference>
<dbReference type="InterPro" id="IPR012437">
    <property type="entry name" value="DUF1638"/>
</dbReference>
<sequence length="195" mass="22224">MKTRTDKPCIGIACGIFRHEIESLEKQFPLCDDFIFLDSLLHMNPQLLKSGMENLVAEIGPSKLVLIYGDCHPTISKLCQNSNIARVRGMNCCEILLGSEKYRDLRSRGYFFLLPEWTPRWKDIFVKHMGFNSDSARDFMAEMHRGILYLDTGIIPVPKATLQDISDFCGLDAEVMPIDLQPLKENIEKTLQGEP</sequence>
<evidence type="ECO:0000313" key="3">
    <source>
        <dbReference type="Proteomes" id="UP000233256"/>
    </source>
</evidence>
<evidence type="ECO:0000259" key="1">
    <source>
        <dbReference type="Pfam" id="PF07796"/>
    </source>
</evidence>
<reference evidence="2 3" key="1">
    <citation type="journal article" date="2017" name="ISME J.">
        <title>Potential for microbial H2 and metal transformations associated with novel bacteria and archaea in deep terrestrial subsurface sediments.</title>
        <authorList>
            <person name="Hernsdorf A.W."/>
            <person name="Amano Y."/>
            <person name="Miyakawa K."/>
            <person name="Ise K."/>
            <person name="Suzuki Y."/>
            <person name="Anantharaman K."/>
            <person name="Probst A."/>
            <person name="Burstein D."/>
            <person name="Thomas B.C."/>
            <person name="Banfield J.F."/>
        </authorList>
    </citation>
    <scope>NUCLEOTIDE SEQUENCE [LARGE SCALE GENOMIC DNA]</scope>
    <source>
        <strain evidence="2">HGW-Wallbacteria-1</strain>
    </source>
</reference>
<name>A0A2N1PL00_9BACT</name>
<proteinExistence type="predicted"/>
<feature type="domain" description="DUF1638" evidence="1">
    <location>
        <begin position="36"/>
        <end position="185"/>
    </location>
</feature>
<organism evidence="2 3">
    <name type="scientific">Candidatus Wallbacteria bacterium HGW-Wallbacteria-1</name>
    <dbReference type="NCBI Taxonomy" id="2013854"/>
    <lineage>
        <taxon>Bacteria</taxon>
        <taxon>Candidatus Walliibacteriota</taxon>
    </lineage>
</organism>
<protein>
    <recommendedName>
        <fullName evidence="1">DUF1638 domain-containing protein</fullName>
    </recommendedName>
</protein>
<evidence type="ECO:0000313" key="2">
    <source>
        <dbReference type="EMBL" id="PKK88999.1"/>
    </source>
</evidence>
<gene>
    <name evidence="2" type="ORF">CVV64_16375</name>
</gene>
<dbReference type="Pfam" id="PF07796">
    <property type="entry name" value="DUF1638"/>
    <property type="match status" value="1"/>
</dbReference>